<feature type="transmembrane region" description="Helical" evidence="6">
    <location>
        <begin position="101"/>
        <end position="121"/>
    </location>
</feature>
<reference evidence="7 8" key="1">
    <citation type="submission" date="2023-07" db="EMBL/GenBank/DDBJ databases">
        <title>Sorghum-associated microbial communities from plants grown in Nebraska, USA.</title>
        <authorList>
            <person name="Schachtman D."/>
        </authorList>
    </citation>
    <scope>NUCLEOTIDE SEQUENCE [LARGE SCALE GENOMIC DNA]</scope>
    <source>
        <strain evidence="7 8">4249</strain>
    </source>
</reference>
<gene>
    <name evidence="7" type="ORF">J2W49_002660</name>
</gene>
<dbReference type="Proteomes" id="UP001265700">
    <property type="component" value="Unassembled WGS sequence"/>
</dbReference>
<feature type="transmembrane region" description="Helical" evidence="6">
    <location>
        <begin position="166"/>
        <end position="191"/>
    </location>
</feature>
<keyword evidence="5 6" id="KW-0472">Membrane</keyword>
<keyword evidence="2" id="KW-1003">Cell membrane</keyword>
<feature type="transmembrane region" description="Helical" evidence="6">
    <location>
        <begin position="203"/>
        <end position="226"/>
    </location>
</feature>
<feature type="transmembrane region" description="Helical" evidence="6">
    <location>
        <begin position="43"/>
        <end position="60"/>
    </location>
</feature>
<evidence type="ECO:0000313" key="7">
    <source>
        <dbReference type="EMBL" id="MDR7150697.1"/>
    </source>
</evidence>
<evidence type="ECO:0000256" key="6">
    <source>
        <dbReference type="SAM" id="Phobius"/>
    </source>
</evidence>
<feature type="transmembrane region" description="Helical" evidence="6">
    <location>
        <begin position="142"/>
        <end position="160"/>
    </location>
</feature>
<evidence type="ECO:0000256" key="2">
    <source>
        <dbReference type="ARBA" id="ARBA00022475"/>
    </source>
</evidence>
<proteinExistence type="predicted"/>
<name>A0ABU1WNS6_9BURK</name>
<keyword evidence="8" id="KW-1185">Reference proteome</keyword>
<organism evidence="7 8">
    <name type="scientific">Hydrogenophaga palleronii</name>
    <dbReference type="NCBI Taxonomy" id="65655"/>
    <lineage>
        <taxon>Bacteria</taxon>
        <taxon>Pseudomonadati</taxon>
        <taxon>Pseudomonadota</taxon>
        <taxon>Betaproteobacteria</taxon>
        <taxon>Burkholderiales</taxon>
        <taxon>Comamonadaceae</taxon>
        <taxon>Hydrogenophaga</taxon>
    </lineage>
</organism>
<dbReference type="InterPro" id="IPR019108">
    <property type="entry name" value="Caa3_assmbl_CtaG-rel"/>
</dbReference>
<evidence type="ECO:0000256" key="3">
    <source>
        <dbReference type="ARBA" id="ARBA00022692"/>
    </source>
</evidence>
<comment type="subcellular location">
    <subcellularLocation>
        <location evidence="1">Cell membrane</location>
        <topology evidence="1">Multi-pass membrane protein</topology>
    </subcellularLocation>
</comment>
<evidence type="ECO:0000313" key="8">
    <source>
        <dbReference type="Proteomes" id="UP001265700"/>
    </source>
</evidence>
<accession>A0ABU1WNS6</accession>
<keyword evidence="3 6" id="KW-0812">Transmembrane</keyword>
<evidence type="ECO:0000256" key="1">
    <source>
        <dbReference type="ARBA" id="ARBA00004651"/>
    </source>
</evidence>
<comment type="caution">
    <text evidence="7">The sequence shown here is derived from an EMBL/GenBank/DDBJ whole genome shotgun (WGS) entry which is preliminary data.</text>
</comment>
<dbReference type="EMBL" id="JAVDWU010000005">
    <property type="protein sequence ID" value="MDR7150697.1"/>
    <property type="molecule type" value="Genomic_DNA"/>
</dbReference>
<sequence>MCVKTRTRGDTGWAMAACLASLCAWPSAGLAHGVEGGASQAPVWFTQALFLLAWLMYALGAVRQRPRFGPRLALHSAMLVAGLALFGPLDEWSERSAAWHMVQHMLLMVVVAPLLVLARPLPQWRAVLGARADAAWRTLHRLSRRPMACAMLHAVAIWFWHLPGPYLAALASPLWHVTEHACFLLSGWLFWWSVLRPGRAHTLAAAGALLFTVMHTGMLGALLVFAHLPLYSEAQSAMADQQMAGLVMWVPGGLVYLLVTVWAGSRWLGSLEATPLGRAQASPRR</sequence>
<dbReference type="Pfam" id="PF09678">
    <property type="entry name" value="Caa3_CtaG"/>
    <property type="match status" value="1"/>
</dbReference>
<protein>
    <submittedName>
        <fullName evidence="7">Cytochrome c oxidase assembly factor CtaG</fullName>
    </submittedName>
</protein>
<feature type="transmembrane region" description="Helical" evidence="6">
    <location>
        <begin position="246"/>
        <end position="268"/>
    </location>
</feature>
<evidence type="ECO:0000256" key="5">
    <source>
        <dbReference type="ARBA" id="ARBA00023136"/>
    </source>
</evidence>
<dbReference type="RefSeq" id="WP_310316655.1">
    <property type="nucleotide sequence ID" value="NZ_JAVDWU010000005.1"/>
</dbReference>
<feature type="transmembrane region" description="Helical" evidence="6">
    <location>
        <begin position="72"/>
        <end position="89"/>
    </location>
</feature>
<keyword evidence="4 6" id="KW-1133">Transmembrane helix</keyword>
<evidence type="ECO:0000256" key="4">
    <source>
        <dbReference type="ARBA" id="ARBA00022989"/>
    </source>
</evidence>